<proteinExistence type="predicted"/>
<dbReference type="Proteomes" id="UP000198802">
    <property type="component" value="Unassembled WGS sequence"/>
</dbReference>
<name>A0A0S4QNP3_9ACTN</name>
<evidence type="ECO:0000313" key="1">
    <source>
        <dbReference type="EMBL" id="CUU56412.1"/>
    </source>
</evidence>
<organism evidence="1 2">
    <name type="scientific">Parafrankia irregularis</name>
    <dbReference type="NCBI Taxonomy" id="795642"/>
    <lineage>
        <taxon>Bacteria</taxon>
        <taxon>Bacillati</taxon>
        <taxon>Actinomycetota</taxon>
        <taxon>Actinomycetes</taxon>
        <taxon>Frankiales</taxon>
        <taxon>Frankiaceae</taxon>
        <taxon>Parafrankia</taxon>
    </lineage>
</organism>
<dbReference type="AlphaFoldDB" id="A0A0S4QNP3"/>
<protein>
    <submittedName>
        <fullName evidence="1">Uncharacterized protein</fullName>
    </submittedName>
</protein>
<sequence length="62" mass="6813">MAPVRTGWGQPRNAQYLLPEREHRVIFGSWIRSIFAIAVLVGRGDGHRTARRAAIAGRGSTA</sequence>
<keyword evidence="2" id="KW-1185">Reference proteome</keyword>
<evidence type="ECO:0000313" key="2">
    <source>
        <dbReference type="Proteomes" id="UP000198802"/>
    </source>
</evidence>
<reference evidence="2" key="1">
    <citation type="submission" date="2015-11" db="EMBL/GenBank/DDBJ databases">
        <authorList>
            <person name="Varghese N."/>
        </authorList>
    </citation>
    <scope>NUCLEOTIDE SEQUENCE [LARGE SCALE GENOMIC DNA]</scope>
    <source>
        <strain evidence="2">DSM 45899</strain>
    </source>
</reference>
<gene>
    <name evidence="1" type="ORF">Ga0074812_107296</name>
</gene>
<accession>A0A0S4QNP3</accession>
<dbReference type="EMBL" id="FAOZ01000007">
    <property type="protein sequence ID" value="CUU56412.1"/>
    <property type="molecule type" value="Genomic_DNA"/>
</dbReference>